<name>A0A167TB66_9HYPO</name>
<dbReference type="Proteomes" id="UP000076874">
    <property type="component" value="Unassembled WGS sequence"/>
</dbReference>
<dbReference type="EMBL" id="AZHD01000009">
    <property type="protein sequence ID" value="OAA60411.1"/>
    <property type="molecule type" value="Genomic_DNA"/>
</dbReference>
<dbReference type="OrthoDB" id="5208702at2759"/>
<evidence type="ECO:0000313" key="2">
    <source>
        <dbReference type="Proteomes" id="UP000076874"/>
    </source>
</evidence>
<reference evidence="1 2" key="1">
    <citation type="journal article" date="2016" name="Genome Biol. Evol.">
        <title>Divergent and convergent evolution of fungal pathogenicity.</title>
        <authorList>
            <person name="Shang Y."/>
            <person name="Xiao G."/>
            <person name="Zheng P."/>
            <person name="Cen K."/>
            <person name="Zhan S."/>
            <person name="Wang C."/>
        </authorList>
    </citation>
    <scope>NUCLEOTIDE SEQUENCE [LARGE SCALE GENOMIC DNA]</scope>
    <source>
        <strain evidence="1 2">RCEF 264</strain>
    </source>
</reference>
<dbReference type="AlphaFoldDB" id="A0A167TB66"/>
<keyword evidence="2" id="KW-1185">Reference proteome</keyword>
<gene>
    <name evidence="1" type="ORF">SPI_05535</name>
</gene>
<comment type="caution">
    <text evidence="1">The sequence shown here is derived from an EMBL/GenBank/DDBJ whole genome shotgun (WGS) entry which is preliminary data.</text>
</comment>
<proteinExistence type="predicted"/>
<evidence type="ECO:0000313" key="1">
    <source>
        <dbReference type="EMBL" id="OAA60411.1"/>
    </source>
</evidence>
<protein>
    <submittedName>
        <fullName evidence="1">Uncharacterized protein</fullName>
    </submittedName>
</protein>
<accession>A0A167TB66</accession>
<sequence>MADASVTLSGLIGLGLGRPKEWLVPPALAPSAGTRTLLVAAGAALVVHAAECSRWFYTVVAITREVYKKW</sequence>
<organism evidence="1 2">
    <name type="scientific">Niveomyces insectorum RCEF 264</name>
    <dbReference type="NCBI Taxonomy" id="1081102"/>
    <lineage>
        <taxon>Eukaryota</taxon>
        <taxon>Fungi</taxon>
        <taxon>Dikarya</taxon>
        <taxon>Ascomycota</taxon>
        <taxon>Pezizomycotina</taxon>
        <taxon>Sordariomycetes</taxon>
        <taxon>Hypocreomycetidae</taxon>
        <taxon>Hypocreales</taxon>
        <taxon>Cordycipitaceae</taxon>
        <taxon>Niveomyces</taxon>
    </lineage>
</organism>